<proteinExistence type="predicted"/>
<dbReference type="Proteomes" id="UP001589607">
    <property type="component" value="Unassembled WGS sequence"/>
</dbReference>
<organism evidence="1 2">
    <name type="scientific">Flavobacterium jumunjinense</name>
    <dbReference type="NCBI Taxonomy" id="998845"/>
    <lineage>
        <taxon>Bacteria</taxon>
        <taxon>Pseudomonadati</taxon>
        <taxon>Bacteroidota</taxon>
        <taxon>Flavobacteriia</taxon>
        <taxon>Flavobacteriales</taxon>
        <taxon>Flavobacteriaceae</taxon>
        <taxon>Flavobacterium</taxon>
    </lineage>
</organism>
<reference evidence="1 2" key="1">
    <citation type="submission" date="2024-09" db="EMBL/GenBank/DDBJ databases">
        <authorList>
            <person name="Sun Q."/>
            <person name="Mori K."/>
        </authorList>
    </citation>
    <scope>NUCLEOTIDE SEQUENCE [LARGE SCALE GENOMIC DNA]</scope>
    <source>
        <strain evidence="1 2">CECT 7955</strain>
    </source>
</reference>
<name>A0ABV5GJ99_9FLAO</name>
<gene>
    <name evidence="1" type="ORF">ACFFVF_02855</name>
</gene>
<dbReference type="RefSeq" id="WP_236457007.1">
    <property type="nucleotide sequence ID" value="NZ_CBCSGE010000010.1"/>
</dbReference>
<evidence type="ECO:0000313" key="1">
    <source>
        <dbReference type="EMBL" id="MFB9095443.1"/>
    </source>
</evidence>
<dbReference type="EMBL" id="JBHMEY010000006">
    <property type="protein sequence ID" value="MFB9095443.1"/>
    <property type="molecule type" value="Genomic_DNA"/>
</dbReference>
<protein>
    <submittedName>
        <fullName evidence="1">Uncharacterized protein</fullName>
    </submittedName>
</protein>
<comment type="caution">
    <text evidence="1">The sequence shown here is derived from an EMBL/GenBank/DDBJ whole genome shotgun (WGS) entry which is preliminary data.</text>
</comment>
<accession>A0ABV5GJ99</accession>
<sequence length="79" mass="9469">MNESKDRFVIASDVNERDGIGVEIYRNNELIVEIFRDDTEKTRTITIYKKDISLELMEECILTFKTEIPWKFIKYDETD</sequence>
<evidence type="ECO:0000313" key="2">
    <source>
        <dbReference type="Proteomes" id="UP001589607"/>
    </source>
</evidence>
<keyword evidence="2" id="KW-1185">Reference proteome</keyword>